<accession>A0A399RR14</accession>
<name>A0A399RR14_9PROT</name>
<reference evidence="3 4" key="1">
    <citation type="submission" date="2018-08" db="EMBL/GenBank/DDBJ databases">
        <title>Henriciella mobilis sp. nov., isolated from seawater.</title>
        <authorList>
            <person name="Cheng H."/>
            <person name="Wu Y.-H."/>
            <person name="Xu X.-W."/>
            <person name="Guo L.-L."/>
        </authorList>
    </citation>
    <scope>NUCLEOTIDE SEQUENCE [LARGE SCALE GENOMIC DNA]</scope>
    <source>
        <strain evidence="3 4">JN25</strain>
    </source>
</reference>
<gene>
    <name evidence="3" type="ORF">D1223_00860</name>
</gene>
<feature type="chain" id="PRO_5017229466" evidence="1">
    <location>
        <begin position="42"/>
        <end position="249"/>
    </location>
</feature>
<organism evidence="3 4">
    <name type="scientific">Henriciella mobilis</name>
    <dbReference type="NCBI Taxonomy" id="2305467"/>
    <lineage>
        <taxon>Bacteria</taxon>
        <taxon>Pseudomonadati</taxon>
        <taxon>Pseudomonadota</taxon>
        <taxon>Alphaproteobacteria</taxon>
        <taxon>Hyphomonadales</taxon>
        <taxon>Hyphomonadaceae</taxon>
        <taxon>Henriciella</taxon>
    </lineage>
</organism>
<evidence type="ECO:0000313" key="3">
    <source>
        <dbReference type="EMBL" id="RIJ32439.1"/>
    </source>
</evidence>
<sequence length="249" mass="25162">MNKSSTRFSLRRTLKKDTIMRVRIALAGLAAGAVAATPAFAETRTFSVSDFDAIDVSAGIKVYYETGVPQSVSVENEKGDFSDIKVEVDDGALILSRAKKINWGGKRESYTVTVGVPSLSDIEASSGSYIEGSGLSGDDASLDVSSGARAVITNASVGDIEVEASSGSSAEISGSCTEIDADASSGASIDASDLQCTALEADVSSGASIRAYATNRVNADASSGGSVRVSGGATDVTIDKSSGGSVSVG</sequence>
<dbReference type="InterPro" id="IPR021255">
    <property type="entry name" value="DUF2807"/>
</dbReference>
<feature type="domain" description="Putative auto-transporter adhesin head GIN" evidence="2">
    <location>
        <begin position="50"/>
        <end position="232"/>
    </location>
</feature>
<dbReference type="EMBL" id="QWFX01000005">
    <property type="protein sequence ID" value="RIJ32439.1"/>
    <property type="molecule type" value="Genomic_DNA"/>
</dbReference>
<proteinExistence type="predicted"/>
<dbReference type="Pfam" id="PF10988">
    <property type="entry name" value="DUF2807"/>
    <property type="match status" value="1"/>
</dbReference>
<dbReference type="Proteomes" id="UP000266385">
    <property type="component" value="Unassembled WGS sequence"/>
</dbReference>
<feature type="signal peptide" evidence="1">
    <location>
        <begin position="1"/>
        <end position="41"/>
    </location>
</feature>
<evidence type="ECO:0000256" key="1">
    <source>
        <dbReference type="SAM" id="SignalP"/>
    </source>
</evidence>
<evidence type="ECO:0000313" key="4">
    <source>
        <dbReference type="Proteomes" id="UP000266385"/>
    </source>
</evidence>
<comment type="caution">
    <text evidence="3">The sequence shown here is derived from an EMBL/GenBank/DDBJ whole genome shotgun (WGS) entry which is preliminary data.</text>
</comment>
<protein>
    <submittedName>
        <fullName evidence="3">DUF2807 domain-containing protein</fullName>
    </submittedName>
</protein>
<keyword evidence="1" id="KW-0732">Signal</keyword>
<evidence type="ECO:0000259" key="2">
    <source>
        <dbReference type="Pfam" id="PF10988"/>
    </source>
</evidence>
<dbReference type="Gene3D" id="2.160.20.120">
    <property type="match status" value="1"/>
</dbReference>
<keyword evidence="4" id="KW-1185">Reference proteome</keyword>
<dbReference type="AlphaFoldDB" id="A0A399RR14"/>